<dbReference type="SUPFAM" id="SSF51391">
    <property type="entry name" value="Thiamin phosphate synthase"/>
    <property type="match status" value="1"/>
</dbReference>
<comment type="caution">
    <text evidence="12">The sequence shown here is derived from an EMBL/GenBank/DDBJ whole genome shotgun (WGS) entry which is preliminary data.</text>
</comment>
<comment type="pathway">
    <text evidence="2">Cofactor biosynthesis; thiamine diphosphate biosynthesis; thiamine phosphate from 4-amino-2-methyl-5-diphosphomethylpyrimidine and 4-methyl-5-(2-phosphoethyl)-thiazole: step 1/1.</text>
</comment>
<evidence type="ECO:0000256" key="8">
    <source>
        <dbReference type="ARBA" id="ARBA00047334"/>
    </source>
</evidence>
<dbReference type="InterPro" id="IPR034291">
    <property type="entry name" value="TMP_synthase"/>
</dbReference>
<dbReference type="GO" id="GO:0009229">
    <property type="term" value="P:thiamine diphosphate biosynthetic process"/>
    <property type="evidence" value="ECO:0007669"/>
    <property type="project" value="UniProtKB-UniPathway"/>
</dbReference>
<dbReference type="EMBL" id="VSSQ01005835">
    <property type="protein sequence ID" value="MPM30607.1"/>
    <property type="molecule type" value="Genomic_DNA"/>
</dbReference>
<dbReference type="InterPro" id="IPR013785">
    <property type="entry name" value="Aldolase_TIM"/>
</dbReference>
<proteinExistence type="inferred from homology"/>
<feature type="domain" description="Thiamine phosphate synthase/TenI" evidence="11">
    <location>
        <begin position="10"/>
        <end position="190"/>
    </location>
</feature>
<dbReference type="UniPathway" id="UPA00060">
    <property type="reaction ID" value="UER00141"/>
</dbReference>
<evidence type="ECO:0000256" key="7">
    <source>
        <dbReference type="ARBA" id="ARBA00022977"/>
    </source>
</evidence>
<comment type="catalytic activity">
    <reaction evidence="9">
        <text>2-(2-carboxy-4-methylthiazol-5-yl)ethyl phosphate + 4-amino-2-methyl-5-(diphosphooxymethyl)pyrimidine + 2 H(+) = thiamine phosphate + CO2 + diphosphate</text>
        <dbReference type="Rhea" id="RHEA:47848"/>
        <dbReference type="ChEBI" id="CHEBI:15378"/>
        <dbReference type="ChEBI" id="CHEBI:16526"/>
        <dbReference type="ChEBI" id="CHEBI:33019"/>
        <dbReference type="ChEBI" id="CHEBI:37575"/>
        <dbReference type="ChEBI" id="CHEBI:57841"/>
        <dbReference type="ChEBI" id="CHEBI:62890"/>
        <dbReference type="EC" id="2.5.1.3"/>
    </reaction>
</comment>
<dbReference type="InterPro" id="IPR022998">
    <property type="entry name" value="ThiamineP_synth_TenI"/>
</dbReference>
<name>A0A644YQQ7_9ZZZZ</name>
<evidence type="ECO:0000256" key="10">
    <source>
        <dbReference type="ARBA" id="ARBA00047883"/>
    </source>
</evidence>
<dbReference type="GO" id="GO:0005737">
    <property type="term" value="C:cytoplasm"/>
    <property type="evidence" value="ECO:0007669"/>
    <property type="project" value="TreeGrafter"/>
</dbReference>
<evidence type="ECO:0000256" key="2">
    <source>
        <dbReference type="ARBA" id="ARBA00005165"/>
    </source>
</evidence>
<dbReference type="HAMAP" id="MF_00097">
    <property type="entry name" value="TMP_synthase"/>
    <property type="match status" value="1"/>
</dbReference>
<dbReference type="CDD" id="cd00564">
    <property type="entry name" value="TMP_TenI"/>
    <property type="match status" value="1"/>
</dbReference>
<comment type="catalytic activity">
    <reaction evidence="8">
        <text>4-methyl-5-(2-phosphooxyethyl)-thiazole + 4-amino-2-methyl-5-(diphosphooxymethyl)pyrimidine + H(+) = thiamine phosphate + diphosphate</text>
        <dbReference type="Rhea" id="RHEA:22328"/>
        <dbReference type="ChEBI" id="CHEBI:15378"/>
        <dbReference type="ChEBI" id="CHEBI:33019"/>
        <dbReference type="ChEBI" id="CHEBI:37575"/>
        <dbReference type="ChEBI" id="CHEBI:57841"/>
        <dbReference type="ChEBI" id="CHEBI:58296"/>
        <dbReference type="EC" id="2.5.1.3"/>
    </reaction>
</comment>
<evidence type="ECO:0000256" key="9">
    <source>
        <dbReference type="ARBA" id="ARBA00047851"/>
    </source>
</evidence>
<evidence type="ECO:0000256" key="6">
    <source>
        <dbReference type="ARBA" id="ARBA00022842"/>
    </source>
</evidence>
<keyword evidence="7" id="KW-0784">Thiamine biosynthesis</keyword>
<dbReference type="EC" id="2.5.1.3" evidence="3"/>
<protein>
    <recommendedName>
        <fullName evidence="3">thiamine phosphate synthase</fullName>
        <ecNumber evidence="3">2.5.1.3</ecNumber>
    </recommendedName>
</protein>
<keyword evidence="5" id="KW-0479">Metal-binding</keyword>
<keyword evidence="6" id="KW-0460">Magnesium</keyword>
<keyword evidence="4 12" id="KW-0808">Transferase</keyword>
<dbReference type="Pfam" id="PF02581">
    <property type="entry name" value="TMP-TENI"/>
    <property type="match status" value="1"/>
</dbReference>
<sequence>MRCDRGTLLLYAVTDRAWTGRQTLYEQVESALKGGVTCVQLREKELDHALFLQEAVALKKQCDNYHIPLIINDDVEIAIQCRADGIHVGQSDRTARDVRAMVGETMILGVSVQTVAQALEAQRAGADYLGVGAVFPTATKQDAGAVTLAALRDICRAVRIPVVAIGGIGEKNLPQLAGSGIAGAALVSAIFGAGDIEITCRRLKALAEQTVRI</sequence>
<dbReference type="InterPro" id="IPR036206">
    <property type="entry name" value="ThiamineP_synth_sf"/>
</dbReference>
<dbReference type="Gene3D" id="3.20.20.70">
    <property type="entry name" value="Aldolase class I"/>
    <property type="match status" value="1"/>
</dbReference>
<reference evidence="12" key="1">
    <citation type="submission" date="2019-08" db="EMBL/GenBank/DDBJ databases">
        <authorList>
            <person name="Kucharzyk K."/>
            <person name="Murdoch R.W."/>
            <person name="Higgins S."/>
            <person name="Loffler F."/>
        </authorList>
    </citation>
    <scope>NUCLEOTIDE SEQUENCE</scope>
</reference>
<evidence type="ECO:0000256" key="5">
    <source>
        <dbReference type="ARBA" id="ARBA00022723"/>
    </source>
</evidence>
<comment type="catalytic activity">
    <reaction evidence="10">
        <text>2-[(2R,5Z)-2-carboxy-4-methylthiazol-5(2H)-ylidene]ethyl phosphate + 4-amino-2-methyl-5-(diphosphooxymethyl)pyrimidine + 2 H(+) = thiamine phosphate + CO2 + diphosphate</text>
        <dbReference type="Rhea" id="RHEA:47844"/>
        <dbReference type="ChEBI" id="CHEBI:15378"/>
        <dbReference type="ChEBI" id="CHEBI:16526"/>
        <dbReference type="ChEBI" id="CHEBI:33019"/>
        <dbReference type="ChEBI" id="CHEBI:37575"/>
        <dbReference type="ChEBI" id="CHEBI:57841"/>
        <dbReference type="ChEBI" id="CHEBI:62899"/>
        <dbReference type="EC" id="2.5.1.3"/>
    </reaction>
</comment>
<dbReference type="GO" id="GO:0009228">
    <property type="term" value="P:thiamine biosynthetic process"/>
    <property type="evidence" value="ECO:0007669"/>
    <property type="project" value="UniProtKB-KW"/>
</dbReference>
<evidence type="ECO:0000259" key="11">
    <source>
        <dbReference type="Pfam" id="PF02581"/>
    </source>
</evidence>
<evidence type="ECO:0000256" key="4">
    <source>
        <dbReference type="ARBA" id="ARBA00022679"/>
    </source>
</evidence>
<dbReference type="FunFam" id="3.20.20.70:FF:000096">
    <property type="entry name" value="Thiamine-phosphate synthase"/>
    <property type="match status" value="1"/>
</dbReference>
<evidence type="ECO:0000256" key="1">
    <source>
        <dbReference type="ARBA" id="ARBA00001946"/>
    </source>
</evidence>
<dbReference type="AlphaFoldDB" id="A0A644YQQ7"/>
<dbReference type="NCBIfam" id="TIGR00693">
    <property type="entry name" value="thiE"/>
    <property type="match status" value="1"/>
</dbReference>
<evidence type="ECO:0000313" key="12">
    <source>
        <dbReference type="EMBL" id="MPM30607.1"/>
    </source>
</evidence>
<dbReference type="PANTHER" id="PTHR20857:SF15">
    <property type="entry name" value="THIAMINE-PHOSPHATE SYNTHASE"/>
    <property type="match status" value="1"/>
</dbReference>
<comment type="cofactor">
    <cofactor evidence="1">
        <name>Mg(2+)</name>
        <dbReference type="ChEBI" id="CHEBI:18420"/>
    </cofactor>
</comment>
<dbReference type="PANTHER" id="PTHR20857">
    <property type="entry name" value="THIAMINE-PHOSPHATE PYROPHOSPHORYLASE"/>
    <property type="match status" value="1"/>
</dbReference>
<accession>A0A644YQQ7</accession>
<organism evidence="12">
    <name type="scientific">bioreactor metagenome</name>
    <dbReference type="NCBI Taxonomy" id="1076179"/>
    <lineage>
        <taxon>unclassified sequences</taxon>
        <taxon>metagenomes</taxon>
        <taxon>ecological metagenomes</taxon>
    </lineage>
</organism>
<gene>
    <name evidence="12" type="primary">thiE_20</name>
    <name evidence="12" type="ORF">SDC9_77157</name>
</gene>
<dbReference type="GO" id="GO:0004789">
    <property type="term" value="F:thiamine-phosphate diphosphorylase activity"/>
    <property type="evidence" value="ECO:0007669"/>
    <property type="project" value="UniProtKB-EC"/>
</dbReference>
<dbReference type="GO" id="GO:0046872">
    <property type="term" value="F:metal ion binding"/>
    <property type="evidence" value="ECO:0007669"/>
    <property type="project" value="UniProtKB-KW"/>
</dbReference>
<evidence type="ECO:0000256" key="3">
    <source>
        <dbReference type="ARBA" id="ARBA00012830"/>
    </source>
</evidence>